<evidence type="ECO:0000313" key="3">
    <source>
        <dbReference type="Proteomes" id="UP001597509"/>
    </source>
</evidence>
<feature type="signal peptide" evidence="1">
    <location>
        <begin position="1"/>
        <end position="23"/>
    </location>
</feature>
<dbReference type="InterPro" id="IPR045690">
    <property type="entry name" value="DUF6055"/>
</dbReference>
<evidence type="ECO:0000313" key="2">
    <source>
        <dbReference type="EMBL" id="MFD2905786.1"/>
    </source>
</evidence>
<reference evidence="3" key="1">
    <citation type="journal article" date="2019" name="Int. J. Syst. Evol. Microbiol.">
        <title>The Global Catalogue of Microorganisms (GCM) 10K type strain sequencing project: providing services to taxonomists for standard genome sequencing and annotation.</title>
        <authorList>
            <consortium name="The Broad Institute Genomics Platform"/>
            <consortium name="The Broad Institute Genome Sequencing Center for Infectious Disease"/>
            <person name="Wu L."/>
            <person name="Ma J."/>
        </authorList>
    </citation>
    <scope>NUCLEOTIDE SEQUENCE [LARGE SCALE GENOMIC DNA]</scope>
    <source>
        <strain evidence="3">KCTC 22209</strain>
    </source>
</reference>
<proteinExistence type="predicted"/>
<evidence type="ECO:0000256" key="1">
    <source>
        <dbReference type="SAM" id="SignalP"/>
    </source>
</evidence>
<dbReference type="Proteomes" id="UP001597509">
    <property type="component" value="Unassembled WGS sequence"/>
</dbReference>
<gene>
    <name evidence="2" type="ORF">ACFS6I_17795</name>
</gene>
<keyword evidence="3" id="KW-1185">Reference proteome</keyword>
<sequence length="455" mass="51774">MQSRLIFYMVFMGSLLFAHQACSQLHDLVQKSKQLYLPAQIYRVPENNDYNNKESEFSHSRKVESDNIAIFWAKEYGERPQEHALASKRFDPEAILQECERFYGHYLDVTKMVQRGNSLSDQYKLLFFVIGGDEGTAFGGGAADSVGVMWASSLRLQYKPFGAVAHEMGHCFQYLAKCDGNWAFSSPVEGSQGHSIFEMTAQYLLWQVYPEWMTFENYHLKSYMDKTHYAFLHETNMYHAAQVLEYWSSKRGTDFMGRLWREAVPGEDPVRAYKRLTHTDQNVFNDEIFDASRKFITWDLPRIAQVAKPYANQHITKLVAADDGWVQIAISHAPQNYGYNGIKLTSFLPGKPVELDFKGIAGAAGYRAINVQNAGWRYGFVAHQADGTRIYGDVLSAKIGKSTFTVPENTTNLWLVVTGAPEEHTVHIVDGKDENDEQWPYAIKLKGAAVDAKML</sequence>
<feature type="chain" id="PRO_5045733723" evidence="1">
    <location>
        <begin position="24"/>
        <end position="455"/>
    </location>
</feature>
<dbReference type="EMBL" id="JBHUPE010000007">
    <property type="protein sequence ID" value="MFD2905786.1"/>
    <property type="molecule type" value="Genomic_DNA"/>
</dbReference>
<organism evidence="2 3">
    <name type="scientific">Sphingobacterium anhuiense</name>
    <dbReference type="NCBI Taxonomy" id="493780"/>
    <lineage>
        <taxon>Bacteria</taxon>
        <taxon>Pseudomonadati</taxon>
        <taxon>Bacteroidota</taxon>
        <taxon>Sphingobacteriia</taxon>
        <taxon>Sphingobacteriales</taxon>
        <taxon>Sphingobacteriaceae</taxon>
        <taxon>Sphingobacterium</taxon>
    </lineage>
</organism>
<name>A0ABW5Z008_9SPHI</name>
<dbReference type="RefSeq" id="WP_380922608.1">
    <property type="nucleotide sequence ID" value="NZ_JBHUPE010000007.1"/>
</dbReference>
<accession>A0ABW5Z008</accession>
<keyword evidence="1" id="KW-0732">Signal</keyword>
<dbReference type="Pfam" id="PF19527">
    <property type="entry name" value="DUF6055"/>
    <property type="match status" value="1"/>
</dbReference>
<comment type="caution">
    <text evidence="2">The sequence shown here is derived from an EMBL/GenBank/DDBJ whole genome shotgun (WGS) entry which is preliminary data.</text>
</comment>
<protein>
    <submittedName>
        <fullName evidence="2">DUF6055 domain-containing protein</fullName>
    </submittedName>
</protein>